<protein>
    <recommendedName>
        <fullName evidence="3">SnoaL-like domain-containing protein</fullName>
    </recommendedName>
</protein>
<evidence type="ECO:0008006" key="3">
    <source>
        <dbReference type="Google" id="ProtNLM"/>
    </source>
</evidence>
<evidence type="ECO:0000313" key="2">
    <source>
        <dbReference type="Proteomes" id="UP001596512"/>
    </source>
</evidence>
<dbReference type="EMBL" id="JBHTEY010000004">
    <property type="protein sequence ID" value="MFC7612587.1"/>
    <property type="molecule type" value="Genomic_DNA"/>
</dbReference>
<accession>A0ABW2THQ6</accession>
<evidence type="ECO:0000313" key="1">
    <source>
        <dbReference type="EMBL" id="MFC7612587.1"/>
    </source>
</evidence>
<dbReference type="Proteomes" id="UP001596512">
    <property type="component" value="Unassembled WGS sequence"/>
</dbReference>
<name>A0ABW2THQ6_9PSEU</name>
<gene>
    <name evidence="1" type="ORF">ACFQV2_01890</name>
</gene>
<sequence>MTDQHRAAWHGGDPDAAAAAVVTFADPDTDKPLHGHALAAHAADFMARFPGEFTFTGGGDVLTWTLTAAHRAPTSASRRPARR</sequence>
<organism evidence="1 2">
    <name type="scientific">Actinokineospora soli</name>
    <dbReference type="NCBI Taxonomy" id="1048753"/>
    <lineage>
        <taxon>Bacteria</taxon>
        <taxon>Bacillati</taxon>
        <taxon>Actinomycetota</taxon>
        <taxon>Actinomycetes</taxon>
        <taxon>Pseudonocardiales</taxon>
        <taxon>Pseudonocardiaceae</taxon>
        <taxon>Actinokineospora</taxon>
    </lineage>
</organism>
<proteinExistence type="predicted"/>
<comment type="caution">
    <text evidence="1">The sequence shown here is derived from an EMBL/GenBank/DDBJ whole genome shotgun (WGS) entry which is preliminary data.</text>
</comment>
<keyword evidence="2" id="KW-1185">Reference proteome</keyword>
<reference evidence="2" key="1">
    <citation type="journal article" date="2019" name="Int. J. Syst. Evol. Microbiol.">
        <title>The Global Catalogue of Microorganisms (GCM) 10K type strain sequencing project: providing services to taxonomists for standard genome sequencing and annotation.</title>
        <authorList>
            <consortium name="The Broad Institute Genomics Platform"/>
            <consortium name="The Broad Institute Genome Sequencing Center for Infectious Disease"/>
            <person name="Wu L."/>
            <person name="Ma J."/>
        </authorList>
    </citation>
    <scope>NUCLEOTIDE SEQUENCE [LARGE SCALE GENOMIC DNA]</scope>
    <source>
        <strain evidence="2">JCM 17695</strain>
    </source>
</reference>